<name>F4R7U7_MELLP</name>
<feature type="transmembrane region" description="Helical" evidence="1">
    <location>
        <begin position="12"/>
        <end position="32"/>
    </location>
</feature>
<sequence>MSLSMFLTLSRPLFSVGLCLGTFLSWCLRSWILPRARGSVEECAFFCERSVGDIIWGKRGSIAGLKIYHCCLFALFRWTIASVPLWPLLVPEVGFGTIANWLFGSLGPVFAFEWLKPWLLPLAYWYGGVSVLVASTSTLVVVLAELIVGSLPTSTVVVVAVLPTAVCGVGALVGCCELPFYQASLLC</sequence>
<keyword evidence="3" id="KW-1185">Reference proteome</keyword>
<dbReference type="HOGENOM" id="CLU_1447993_0_0_1"/>
<keyword evidence="1" id="KW-1133">Transmembrane helix</keyword>
<dbReference type="RefSeq" id="XP_007405359.1">
    <property type="nucleotide sequence ID" value="XM_007405297.1"/>
</dbReference>
<feature type="transmembrane region" description="Helical" evidence="1">
    <location>
        <begin position="156"/>
        <end position="181"/>
    </location>
</feature>
<dbReference type="InParanoid" id="F4R7U7"/>
<evidence type="ECO:0000313" key="2">
    <source>
        <dbReference type="EMBL" id="EGG11724.1"/>
    </source>
</evidence>
<dbReference type="KEGG" id="mlr:MELLADRAFT_102300"/>
<dbReference type="Proteomes" id="UP000001072">
    <property type="component" value="Unassembled WGS sequence"/>
</dbReference>
<evidence type="ECO:0000256" key="1">
    <source>
        <dbReference type="SAM" id="Phobius"/>
    </source>
</evidence>
<keyword evidence="1" id="KW-0812">Transmembrane</keyword>
<proteinExistence type="predicted"/>
<feature type="transmembrane region" description="Helical" evidence="1">
    <location>
        <begin position="98"/>
        <end position="115"/>
    </location>
</feature>
<reference evidence="3" key="1">
    <citation type="journal article" date="2011" name="Proc. Natl. Acad. Sci. U.S.A.">
        <title>Obligate biotrophy features unraveled by the genomic analysis of rust fungi.</title>
        <authorList>
            <person name="Duplessis S."/>
            <person name="Cuomo C.A."/>
            <person name="Lin Y.-C."/>
            <person name="Aerts A."/>
            <person name="Tisserant E."/>
            <person name="Veneault-Fourrey C."/>
            <person name="Joly D.L."/>
            <person name="Hacquard S."/>
            <person name="Amselem J."/>
            <person name="Cantarel B.L."/>
            <person name="Chiu R."/>
            <person name="Coutinho P.M."/>
            <person name="Feau N."/>
            <person name="Field M."/>
            <person name="Frey P."/>
            <person name="Gelhaye E."/>
            <person name="Goldberg J."/>
            <person name="Grabherr M.G."/>
            <person name="Kodira C.D."/>
            <person name="Kohler A."/>
            <person name="Kuees U."/>
            <person name="Lindquist E.A."/>
            <person name="Lucas S.M."/>
            <person name="Mago R."/>
            <person name="Mauceli E."/>
            <person name="Morin E."/>
            <person name="Murat C."/>
            <person name="Pangilinan J.L."/>
            <person name="Park R."/>
            <person name="Pearson M."/>
            <person name="Quesneville H."/>
            <person name="Rouhier N."/>
            <person name="Sakthikumar S."/>
            <person name="Salamov A.A."/>
            <person name="Schmutz J."/>
            <person name="Selles B."/>
            <person name="Shapiro H."/>
            <person name="Tanguay P."/>
            <person name="Tuskan G.A."/>
            <person name="Henrissat B."/>
            <person name="Van de Peer Y."/>
            <person name="Rouze P."/>
            <person name="Ellis J.G."/>
            <person name="Dodds P.N."/>
            <person name="Schein J.E."/>
            <person name="Zhong S."/>
            <person name="Hamelin R.C."/>
            <person name="Grigoriev I.V."/>
            <person name="Szabo L.J."/>
            <person name="Martin F."/>
        </authorList>
    </citation>
    <scope>NUCLEOTIDE SEQUENCE [LARGE SCALE GENOMIC DNA]</scope>
    <source>
        <strain evidence="3">98AG31 / pathotype 3-4-7</strain>
    </source>
</reference>
<dbReference type="EMBL" id="GL883092">
    <property type="protein sequence ID" value="EGG11724.1"/>
    <property type="molecule type" value="Genomic_DNA"/>
</dbReference>
<organism evidence="3">
    <name type="scientific">Melampsora larici-populina (strain 98AG31 / pathotype 3-4-7)</name>
    <name type="common">Poplar leaf rust fungus</name>
    <dbReference type="NCBI Taxonomy" id="747676"/>
    <lineage>
        <taxon>Eukaryota</taxon>
        <taxon>Fungi</taxon>
        <taxon>Dikarya</taxon>
        <taxon>Basidiomycota</taxon>
        <taxon>Pucciniomycotina</taxon>
        <taxon>Pucciniomycetes</taxon>
        <taxon>Pucciniales</taxon>
        <taxon>Melampsoraceae</taxon>
        <taxon>Melampsora</taxon>
    </lineage>
</organism>
<dbReference type="AlphaFoldDB" id="F4R7U7"/>
<accession>F4R7U7</accession>
<gene>
    <name evidence="2" type="ORF">MELLADRAFT_102300</name>
</gene>
<protein>
    <submittedName>
        <fullName evidence="2">Uncharacterized protein</fullName>
    </submittedName>
</protein>
<feature type="transmembrane region" description="Helical" evidence="1">
    <location>
        <begin position="67"/>
        <end position="86"/>
    </location>
</feature>
<feature type="transmembrane region" description="Helical" evidence="1">
    <location>
        <begin position="122"/>
        <end position="144"/>
    </location>
</feature>
<evidence type="ECO:0000313" key="3">
    <source>
        <dbReference type="Proteomes" id="UP000001072"/>
    </source>
</evidence>
<keyword evidence="1" id="KW-0472">Membrane</keyword>
<dbReference type="GeneID" id="18921627"/>
<dbReference type="VEuPathDB" id="FungiDB:MELLADRAFT_102300"/>